<organism evidence="2 3">
    <name type="scientific">Opisthorchis felineus</name>
    <dbReference type="NCBI Taxonomy" id="147828"/>
    <lineage>
        <taxon>Eukaryota</taxon>
        <taxon>Metazoa</taxon>
        <taxon>Spiralia</taxon>
        <taxon>Lophotrochozoa</taxon>
        <taxon>Platyhelminthes</taxon>
        <taxon>Trematoda</taxon>
        <taxon>Digenea</taxon>
        <taxon>Opisthorchiida</taxon>
        <taxon>Opisthorchiata</taxon>
        <taxon>Opisthorchiidae</taxon>
        <taxon>Opisthorchis</taxon>
    </lineage>
</organism>
<evidence type="ECO:0000313" key="2">
    <source>
        <dbReference type="EMBL" id="TGZ71831.1"/>
    </source>
</evidence>
<sequence>MFILHGATGYLMGNTGGVTYPYPTSIRSPEDRTAVTDRQKGAKTTAFHQQPTRQQDIKPPDATTKAHQSPLSPNSGAIDTSDQWIPTAVKHRRLALPALKKAANKTPDTVTVIYSRVTEPPALSLAARKAEEEAQ</sequence>
<dbReference type="Proteomes" id="UP000308267">
    <property type="component" value="Unassembled WGS sequence"/>
</dbReference>
<feature type="compositionally biased region" description="Polar residues" evidence="1">
    <location>
        <begin position="65"/>
        <end position="84"/>
    </location>
</feature>
<accession>A0A4S2M616</accession>
<evidence type="ECO:0000256" key="1">
    <source>
        <dbReference type="SAM" id="MobiDB-lite"/>
    </source>
</evidence>
<evidence type="ECO:0000313" key="3">
    <source>
        <dbReference type="Proteomes" id="UP000308267"/>
    </source>
</evidence>
<protein>
    <submittedName>
        <fullName evidence="2">Uncharacterized protein</fullName>
    </submittedName>
</protein>
<gene>
    <name evidence="2" type="ORF">CRM22_002428</name>
</gene>
<name>A0A4S2M616_OPIFE</name>
<reference evidence="2 3" key="1">
    <citation type="journal article" date="2019" name="BMC Genomics">
        <title>New insights from Opisthorchis felineus genome: update on genomics of the epidemiologically important liver flukes.</title>
        <authorList>
            <person name="Ershov N.I."/>
            <person name="Mordvinov V.A."/>
            <person name="Prokhortchouk E.B."/>
            <person name="Pakharukova M.Y."/>
            <person name="Gunbin K.V."/>
            <person name="Ustyantsev K."/>
            <person name="Genaev M.A."/>
            <person name="Blinov A.G."/>
            <person name="Mazur A."/>
            <person name="Boulygina E."/>
            <person name="Tsygankova S."/>
            <person name="Khrameeva E."/>
            <person name="Chekanov N."/>
            <person name="Fan G."/>
            <person name="Xiao A."/>
            <person name="Zhang H."/>
            <person name="Xu X."/>
            <person name="Yang H."/>
            <person name="Solovyev V."/>
            <person name="Lee S.M."/>
            <person name="Liu X."/>
            <person name="Afonnikov D.A."/>
            <person name="Skryabin K.G."/>
        </authorList>
    </citation>
    <scope>NUCLEOTIDE SEQUENCE [LARGE SCALE GENOMIC DNA]</scope>
    <source>
        <strain evidence="2">AK-0245</strain>
        <tissue evidence="2">Whole organism</tissue>
    </source>
</reference>
<comment type="caution">
    <text evidence="2">The sequence shown here is derived from an EMBL/GenBank/DDBJ whole genome shotgun (WGS) entry which is preliminary data.</text>
</comment>
<keyword evidence="3" id="KW-1185">Reference proteome</keyword>
<proteinExistence type="predicted"/>
<dbReference type="EMBL" id="SJOL01004294">
    <property type="protein sequence ID" value="TGZ71831.1"/>
    <property type="molecule type" value="Genomic_DNA"/>
</dbReference>
<dbReference type="AlphaFoldDB" id="A0A4S2M616"/>
<feature type="compositionally biased region" description="Basic and acidic residues" evidence="1">
    <location>
        <begin position="28"/>
        <end position="40"/>
    </location>
</feature>
<feature type="region of interest" description="Disordered" evidence="1">
    <location>
        <begin position="22"/>
        <end position="84"/>
    </location>
</feature>